<gene>
    <name evidence="10" type="primary">lysA</name>
    <name evidence="10" type="ORF">RT717_09740</name>
</gene>
<protein>
    <recommendedName>
        <fullName evidence="5 7">Diaminopimelate decarboxylase</fullName>
        <ecNumber evidence="5 7">4.1.1.20</ecNumber>
    </recommendedName>
</protein>
<evidence type="ECO:0000256" key="7">
    <source>
        <dbReference type="RuleBase" id="RU003738"/>
    </source>
</evidence>
<reference evidence="10 11" key="1">
    <citation type="journal article" date="2023" name="Microbiol. Resour. Announc.">
        <title>Complete Genome Sequence of Imperialibacter roseus strain P4T.</title>
        <authorList>
            <person name="Tizabi D.R."/>
            <person name="Bachvaroff T."/>
            <person name="Hill R.T."/>
        </authorList>
    </citation>
    <scope>NUCLEOTIDE SEQUENCE [LARGE SCALE GENOMIC DNA]</scope>
    <source>
        <strain evidence="10 11">P4T</strain>
    </source>
</reference>
<organism evidence="10 11">
    <name type="scientific">Imperialibacter roseus</name>
    <dbReference type="NCBI Taxonomy" id="1324217"/>
    <lineage>
        <taxon>Bacteria</taxon>
        <taxon>Pseudomonadati</taxon>
        <taxon>Bacteroidota</taxon>
        <taxon>Cytophagia</taxon>
        <taxon>Cytophagales</taxon>
        <taxon>Flammeovirgaceae</taxon>
        <taxon>Imperialibacter</taxon>
    </lineage>
</organism>
<dbReference type="Pfam" id="PF02784">
    <property type="entry name" value="Orn_Arg_deC_N"/>
    <property type="match status" value="1"/>
</dbReference>
<dbReference type="PRINTS" id="PR01179">
    <property type="entry name" value="ODADCRBXLASE"/>
</dbReference>
<evidence type="ECO:0000313" key="10">
    <source>
        <dbReference type="EMBL" id="WOK08916.1"/>
    </source>
</evidence>
<keyword evidence="4 7" id="KW-0456">Lyase</keyword>
<dbReference type="Pfam" id="PF00278">
    <property type="entry name" value="Orn_DAP_Arg_deC"/>
    <property type="match status" value="1"/>
</dbReference>
<dbReference type="Gene3D" id="2.40.37.10">
    <property type="entry name" value="Lyase, Ornithine Decarboxylase, Chain A, domain 1"/>
    <property type="match status" value="1"/>
</dbReference>
<comment type="catalytic activity">
    <reaction evidence="7">
        <text>meso-2,6-diaminopimelate + H(+) = L-lysine + CO2</text>
        <dbReference type="Rhea" id="RHEA:15101"/>
        <dbReference type="ChEBI" id="CHEBI:15378"/>
        <dbReference type="ChEBI" id="CHEBI:16526"/>
        <dbReference type="ChEBI" id="CHEBI:32551"/>
        <dbReference type="ChEBI" id="CHEBI:57791"/>
        <dbReference type="EC" id="4.1.1.20"/>
    </reaction>
</comment>
<dbReference type="EC" id="4.1.1.20" evidence="5 7"/>
<dbReference type="RefSeq" id="WP_317491545.1">
    <property type="nucleotide sequence ID" value="NZ_CP136051.1"/>
</dbReference>
<dbReference type="InterPro" id="IPR022643">
    <property type="entry name" value="De-COase2_C"/>
</dbReference>
<dbReference type="Proteomes" id="UP001302349">
    <property type="component" value="Chromosome"/>
</dbReference>
<dbReference type="CDD" id="cd06828">
    <property type="entry name" value="PLPDE_III_DapDC"/>
    <property type="match status" value="1"/>
</dbReference>
<keyword evidence="2 7" id="KW-0210">Decarboxylase</keyword>
<dbReference type="EMBL" id="CP136051">
    <property type="protein sequence ID" value="WOK08916.1"/>
    <property type="molecule type" value="Genomic_DNA"/>
</dbReference>
<dbReference type="InterPro" id="IPR009006">
    <property type="entry name" value="Ala_racemase/Decarboxylase_C"/>
</dbReference>
<evidence type="ECO:0000256" key="5">
    <source>
        <dbReference type="NCBIfam" id="TIGR01048"/>
    </source>
</evidence>
<dbReference type="InterPro" id="IPR029066">
    <property type="entry name" value="PLP-binding_barrel"/>
</dbReference>
<evidence type="ECO:0000259" key="9">
    <source>
        <dbReference type="Pfam" id="PF02784"/>
    </source>
</evidence>
<evidence type="ECO:0000313" key="11">
    <source>
        <dbReference type="Proteomes" id="UP001302349"/>
    </source>
</evidence>
<name>A0ABZ0IZ07_9BACT</name>
<comment type="cofactor">
    <cofactor evidence="1 7">
        <name>pyridoxal 5'-phosphate</name>
        <dbReference type="ChEBI" id="CHEBI:597326"/>
    </cofactor>
</comment>
<evidence type="ECO:0000259" key="8">
    <source>
        <dbReference type="Pfam" id="PF00278"/>
    </source>
</evidence>
<sequence>MADITSLLGSIQNIPTPFYFYDLELLGKSLDEVKKHGLTKGYKVHYAMKANANPRILEVIRQYHLGADAVSANEVKAALAAGFPKEEIVFAGVGKSDEEIIVGLSNDIFCFNCESAQEVEVINELAGKMGKKAKIALRINPNVDAKTHHYITTGMKENKFGLPPKEIDQVIDKLPQLANIQLTGIHFHIGSQVTSLESYTQLAQRANDFNVYFRSKGIELQHVNVGGGLGIDYVEPKTNPVPDFKSYFEVFEKQMKLAPGQELHFELGRAIVGQCGSLISKVLYNKEGETIKFLIIDAGMTELIRPALYQAEHFIENITSQSQAFETYDVVGPICESSDAFRRGIELKQSKRGDLLAIRSAGAYGEVMMSRYNLRDNAKTYFDVDLG</sequence>
<dbReference type="SUPFAM" id="SSF50621">
    <property type="entry name" value="Alanine racemase C-terminal domain-like"/>
    <property type="match status" value="1"/>
</dbReference>
<proteinExistence type="inferred from homology"/>
<keyword evidence="11" id="KW-1185">Reference proteome</keyword>
<evidence type="ECO:0000256" key="3">
    <source>
        <dbReference type="ARBA" id="ARBA00022898"/>
    </source>
</evidence>
<dbReference type="PANTHER" id="PTHR43727:SF2">
    <property type="entry name" value="GROUP IV DECARBOXYLASE"/>
    <property type="match status" value="1"/>
</dbReference>
<dbReference type="GO" id="GO:0008836">
    <property type="term" value="F:diaminopimelate decarboxylase activity"/>
    <property type="evidence" value="ECO:0007669"/>
    <property type="project" value="UniProtKB-EC"/>
</dbReference>
<keyword evidence="3" id="KW-0663">Pyridoxal phosphate</keyword>
<evidence type="ECO:0000256" key="2">
    <source>
        <dbReference type="ARBA" id="ARBA00022793"/>
    </source>
</evidence>
<dbReference type="Gene3D" id="3.20.20.10">
    <property type="entry name" value="Alanine racemase"/>
    <property type="match status" value="1"/>
</dbReference>
<feature type="domain" description="Orn/DAP/Arg decarboxylase 2 N-terminal" evidence="9">
    <location>
        <begin position="41"/>
        <end position="272"/>
    </location>
</feature>
<evidence type="ECO:0000256" key="1">
    <source>
        <dbReference type="ARBA" id="ARBA00001933"/>
    </source>
</evidence>
<comment type="similarity">
    <text evidence="6">Belongs to the Orn/Lys/Arg decarboxylase class-II family.</text>
</comment>
<comment type="pathway">
    <text evidence="7">Amino-acid biosynthesis; L-lysine biosynthesis via DAP pathway; L-lysine from DL-2,6-diaminopimelate: step 1/1.</text>
</comment>
<dbReference type="InterPro" id="IPR022644">
    <property type="entry name" value="De-COase2_N"/>
</dbReference>
<dbReference type="PRINTS" id="PR01181">
    <property type="entry name" value="DAPDCRBXLASE"/>
</dbReference>
<feature type="domain" description="Orn/DAP/Arg decarboxylase 2 C-terminal" evidence="8">
    <location>
        <begin position="19"/>
        <end position="362"/>
    </location>
</feature>
<dbReference type="InterPro" id="IPR002986">
    <property type="entry name" value="DAP_deCOOHase_LysA"/>
</dbReference>
<evidence type="ECO:0000256" key="4">
    <source>
        <dbReference type="ARBA" id="ARBA00023239"/>
    </source>
</evidence>
<keyword evidence="7" id="KW-0028">Amino-acid biosynthesis</keyword>
<dbReference type="SUPFAM" id="SSF51419">
    <property type="entry name" value="PLP-binding barrel"/>
    <property type="match status" value="1"/>
</dbReference>
<dbReference type="PANTHER" id="PTHR43727">
    <property type="entry name" value="DIAMINOPIMELATE DECARBOXYLASE"/>
    <property type="match status" value="1"/>
</dbReference>
<dbReference type="InterPro" id="IPR000183">
    <property type="entry name" value="Orn/DAP/Arg_de-COase"/>
</dbReference>
<dbReference type="NCBIfam" id="TIGR01048">
    <property type="entry name" value="lysA"/>
    <property type="match status" value="1"/>
</dbReference>
<evidence type="ECO:0000256" key="6">
    <source>
        <dbReference type="RuleBase" id="RU003737"/>
    </source>
</evidence>
<keyword evidence="7" id="KW-0457">Lysine biosynthesis</keyword>
<accession>A0ABZ0IZ07</accession>